<feature type="region of interest" description="Disordered" evidence="1">
    <location>
        <begin position="31"/>
        <end position="50"/>
    </location>
</feature>
<dbReference type="Gene3D" id="1.20.5.340">
    <property type="match status" value="1"/>
</dbReference>
<gene>
    <name evidence="2" type="primary">rad50_8</name>
    <name evidence="3" type="synonym">rad50_0</name>
    <name evidence="3" type="ORF">g.114607</name>
    <name evidence="2" type="ORF">g.114611</name>
</gene>
<proteinExistence type="predicted"/>
<name>A0A1D1Y537_9ARAE</name>
<feature type="compositionally biased region" description="Low complexity" evidence="1">
    <location>
        <begin position="31"/>
        <end position="42"/>
    </location>
</feature>
<dbReference type="EMBL" id="GDJX01018172">
    <property type="protein sequence ID" value="JAT49764.1"/>
    <property type="molecule type" value="Transcribed_RNA"/>
</dbReference>
<protein>
    <submittedName>
        <fullName evidence="2">DNA double-strand break repair Rad50 ATPase</fullName>
    </submittedName>
</protein>
<reference evidence="2" key="1">
    <citation type="submission" date="2015-07" db="EMBL/GenBank/DDBJ databases">
        <title>Transcriptome Assembly of Anthurium amnicola.</title>
        <authorList>
            <person name="Suzuki J."/>
        </authorList>
    </citation>
    <scope>NUCLEOTIDE SEQUENCE</scope>
</reference>
<dbReference type="EMBL" id="GDJX01009852">
    <property type="protein sequence ID" value="JAT58084.1"/>
    <property type="molecule type" value="Transcribed_RNA"/>
</dbReference>
<dbReference type="SUPFAM" id="SSF57997">
    <property type="entry name" value="Tropomyosin"/>
    <property type="match status" value="1"/>
</dbReference>
<feature type="non-terminal residue" evidence="2">
    <location>
        <position position="1"/>
    </location>
</feature>
<sequence>HSSSPEPYHFVRHPPSLSLISPVAMEEETLAANDAPAAAAPATEEEAEQRREIEKLRSERAHLQSDLDAAVAQVGMLRAAVEELQGSKSTTESRIQELEGKLSALLDERAEDARRSESDRRALEAVASRAAELEGDVSRLQHDLIAAASEGEEAVVEVRRLQEVEGKLRGEVMELEAKVLEAKSAEDGLKLSVEQLVGEKKVLEKKKGQAETKIAELEAKVESLESELTKTKLAVAELEVKMAVYEVKLENGNKAGVDGASERAVGRGHGAVGAKFPWKMVVASTGTVAAVAAVTCYLHRAKNRSA</sequence>
<evidence type="ECO:0000313" key="3">
    <source>
        <dbReference type="EMBL" id="JAT58084.1"/>
    </source>
</evidence>
<dbReference type="AlphaFoldDB" id="A0A1D1Y537"/>
<evidence type="ECO:0000313" key="2">
    <source>
        <dbReference type="EMBL" id="JAT49764.1"/>
    </source>
</evidence>
<organism evidence="2">
    <name type="scientific">Anthurium amnicola</name>
    <dbReference type="NCBI Taxonomy" id="1678845"/>
    <lineage>
        <taxon>Eukaryota</taxon>
        <taxon>Viridiplantae</taxon>
        <taxon>Streptophyta</taxon>
        <taxon>Embryophyta</taxon>
        <taxon>Tracheophyta</taxon>
        <taxon>Spermatophyta</taxon>
        <taxon>Magnoliopsida</taxon>
        <taxon>Liliopsida</taxon>
        <taxon>Araceae</taxon>
        <taxon>Pothoideae</taxon>
        <taxon>Potheae</taxon>
        <taxon>Anthurium</taxon>
    </lineage>
</organism>
<evidence type="ECO:0000256" key="1">
    <source>
        <dbReference type="SAM" id="MobiDB-lite"/>
    </source>
</evidence>
<accession>A0A1D1Y537</accession>